<comment type="caution">
    <text evidence="1">The sequence shown here is derived from an EMBL/GenBank/DDBJ whole genome shotgun (WGS) entry which is preliminary data.</text>
</comment>
<gene>
    <name evidence="1" type="ORF">PSI23_18670</name>
</gene>
<dbReference type="EMBL" id="JAQRFI010000067">
    <property type="protein sequence ID" value="MDC9591255.1"/>
    <property type="molecule type" value="Genomic_DNA"/>
</dbReference>
<sequence length="67" mass="7488">MCYTETDFQIFLSIKKDVAALLLKAIEKAAQNGFDITDCHIDVHFTNDPITHWSNGKAGGLEFSRIS</sequence>
<dbReference type="RefSeq" id="WP_273556485.1">
    <property type="nucleotide sequence ID" value="NZ_JAQRFI010000067.1"/>
</dbReference>
<protein>
    <submittedName>
        <fullName evidence="1">Uncharacterized protein</fullName>
    </submittedName>
</protein>
<evidence type="ECO:0000313" key="2">
    <source>
        <dbReference type="Proteomes" id="UP001217178"/>
    </source>
</evidence>
<evidence type="ECO:0000313" key="1">
    <source>
        <dbReference type="EMBL" id="MDC9591255.1"/>
    </source>
</evidence>
<dbReference type="Proteomes" id="UP001217178">
    <property type="component" value="Unassembled WGS sequence"/>
</dbReference>
<accession>A0ABT5LN87</accession>
<reference evidence="1 2" key="1">
    <citation type="submission" date="2023-02" db="EMBL/GenBank/DDBJ databases">
        <title>Entomopathogenic bacteria.</title>
        <authorList>
            <person name="Machado R.A."/>
        </authorList>
    </citation>
    <scope>NUCLEOTIDE SEQUENCE [LARGE SCALE GENOMIC DNA]</scope>
    <source>
        <strain evidence="1 2">XENO-10</strain>
    </source>
</reference>
<keyword evidence="2" id="KW-1185">Reference proteome</keyword>
<organism evidence="1 2">
    <name type="scientific">Xenorhabdus yunnanensis</name>
    <dbReference type="NCBI Taxonomy" id="3025878"/>
    <lineage>
        <taxon>Bacteria</taxon>
        <taxon>Pseudomonadati</taxon>
        <taxon>Pseudomonadota</taxon>
        <taxon>Gammaproteobacteria</taxon>
        <taxon>Enterobacterales</taxon>
        <taxon>Morganellaceae</taxon>
        <taxon>Xenorhabdus</taxon>
    </lineage>
</organism>
<name>A0ABT5LN87_9GAMM</name>
<proteinExistence type="predicted"/>